<proteinExistence type="predicted"/>
<sequence length="200" mass="20511">MDISSARLAALLKEAMTPQAVPSARADPVKTALVKALVAPPAPSGAPVRPAATPPLPMLSEATAIRAQQSASAEIIQAYLALAEPDGETAGDTAMASTTATRRPADGDAAQLGLALPLGRGDEGAPVRPATLPWLPLLASELLPLRRAHDNDAVARQRRATVWPSEAATPENRQTSVGLMSLTAGLLAAAVVGFVLVVLR</sequence>
<keyword evidence="2" id="KW-0812">Transmembrane</keyword>
<evidence type="ECO:0000313" key="4">
    <source>
        <dbReference type="Proteomes" id="UP000556329"/>
    </source>
</evidence>
<accession>A0A841NXP8</accession>
<protein>
    <submittedName>
        <fullName evidence="3">Uncharacterized protein</fullName>
    </submittedName>
</protein>
<feature type="transmembrane region" description="Helical" evidence="2">
    <location>
        <begin position="177"/>
        <end position="199"/>
    </location>
</feature>
<gene>
    <name evidence="3" type="ORF">HNQ71_000488</name>
</gene>
<organism evidence="3 4">
    <name type="scientific">Mesorhizobium sangaii</name>
    <dbReference type="NCBI Taxonomy" id="505389"/>
    <lineage>
        <taxon>Bacteria</taxon>
        <taxon>Pseudomonadati</taxon>
        <taxon>Pseudomonadota</taxon>
        <taxon>Alphaproteobacteria</taxon>
        <taxon>Hyphomicrobiales</taxon>
        <taxon>Phyllobacteriaceae</taxon>
        <taxon>Mesorhizobium</taxon>
    </lineage>
</organism>
<dbReference type="AlphaFoldDB" id="A0A841NXP8"/>
<dbReference type="EMBL" id="JACHEF010000001">
    <property type="protein sequence ID" value="MBB6407844.1"/>
    <property type="molecule type" value="Genomic_DNA"/>
</dbReference>
<keyword evidence="2" id="KW-0472">Membrane</keyword>
<name>A0A841NXP8_9HYPH</name>
<comment type="caution">
    <text evidence="3">The sequence shown here is derived from an EMBL/GenBank/DDBJ whole genome shotgun (WGS) entry which is preliminary data.</text>
</comment>
<feature type="region of interest" description="Disordered" evidence="1">
    <location>
        <begin position="87"/>
        <end position="108"/>
    </location>
</feature>
<evidence type="ECO:0000313" key="3">
    <source>
        <dbReference type="EMBL" id="MBB6407844.1"/>
    </source>
</evidence>
<dbReference type="RefSeq" id="WP_184871007.1">
    <property type="nucleotide sequence ID" value="NZ_JACHEF010000001.1"/>
</dbReference>
<keyword evidence="4" id="KW-1185">Reference proteome</keyword>
<evidence type="ECO:0000256" key="1">
    <source>
        <dbReference type="SAM" id="MobiDB-lite"/>
    </source>
</evidence>
<dbReference type="Proteomes" id="UP000556329">
    <property type="component" value="Unassembled WGS sequence"/>
</dbReference>
<reference evidence="3 4" key="1">
    <citation type="submission" date="2020-08" db="EMBL/GenBank/DDBJ databases">
        <title>Genomic Encyclopedia of Type Strains, Phase IV (KMG-IV): sequencing the most valuable type-strain genomes for metagenomic binning, comparative biology and taxonomic classification.</title>
        <authorList>
            <person name="Goeker M."/>
        </authorList>
    </citation>
    <scope>NUCLEOTIDE SEQUENCE [LARGE SCALE GENOMIC DNA]</scope>
    <source>
        <strain evidence="3 4">DSM 100039</strain>
    </source>
</reference>
<evidence type="ECO:0000256" key="2">
    <source>
        <dbReference type="SAM" id="Phobius"/>
    </source>
</evidence>
<keyword evidence="2" id="KW-1133">Transmembrane helix</keyword>